<dbReference type="InterPro" id="IPR009057">
    <property type="entry name" value="Homeodomain-like_sf"/>
</dbReference>
<accession>A0A936ZCC4</accession>
<dbReference type="PANTHER" id="PTHR46564">
    <property type="entry name" value="TRANSPOSASE"/>
    <property type="match status" value="1"/>
</dbReference>
<dbReference type="InterPro" id="IPR038717">
    <property type="entry name" value="Tc1-like_DDE_dom"/>
</dbReference>
<dbReference type="Proteomes" id="UP000605848">
    <property type="component" value="Unassembled WGS sequence"/>
</dbReference>
<gene>
    <name evidence="3" type="ORF">JKG68_30580</name>
</gene>
<dbReference type="AlphaFoldDB" id="A0A936ZCC4"/>
<keyword evidence="4" id="KW-1185">Reference proteome</keyword>
<dbReference type="NCBIfam" id="NF033545">
    <property type="entry name" value="transpos_IS630"/>
    <property type="match status" value="1"/>
</dbReference>
<dbReference type="EMBL" id="JAEQMY010000167">
    <property type="protein sequence ID" value="MBL0408231.1"/>
    <property type="molecule type" value="Genomic_DNA"/>
</dbReference>
<dbReference type="Pfam" id="PF13358">
    <property type="entry name" value="DDE_3"/>
    <property type="match status" value="1"/>
</dbReference>
<feature type="domain" description="Tc1-like transposase DDE" evidence="2">
    <location>
        <begin position="149"/>
        <end position="290"/>
    </location>
</feature>
<evidence type="ECO:0000313" key="3">
    <source>
        <dbReference type="EMBL" id="MBL0408231.1"/>
    </source>
</evidence>
<proteinExistence type="predicted"/>
<dbReference type="PANTHER" id="PTHR46564:SF1">
    <property type="entry name" value="TRANSPOSASE"/>
    <property type="match status" value="1"/>
</dbReference>
<comment type="caution">
    <text evidence="3">The sequence shown here is derived from an EMBL/GenBank/DDBJ whole genome shotgun (WGS) entry which is preliminary data.</text>
</comment>
<evidence type="ECO:0000313" key="4">
    <source>
        <dbReference type="Proteomes" id="UP000605848"/>
    </source>
</evidence>
<dbReference type="RefSeq" id="WP_202066037.1">
    <property type="nucleotide sequence ID" value="NZ_JAEQMY010000167.1"/>
</dbReference>
<dbReference type="SUPFAM" id="SSF46689">
    <property type="entry name" value="Homeodomain-like"/>
    <property type="match status" value="1"/>
</dbReference>
<feature type="domain" description="Transposase Synechocystis PCC 6803" evidence="1">
    <location>
        <begin position="5"/>
        <end position="50"/>
    </location>
</feature>
<dbReference type="Pfam" id="PF01710">
    <property type="entry name" value="HTH_Tnp_IS630"/>
    <property type="match status" value="1"/>
</dbReference>
<evidence type="ECO:0000259" key="1">
    <source>
        <dbReference type="Pfam" id="PF01710"/>
    </source>
</evidence>
<reference evidence="3" key="1">
    <citation type="submission" date="2021-01" db="EMBL/GenBank/DDBJ databases">
        <title>Microvirga sp.</title>
        <authorList>
            <person name="Kim M.K."/>
        </authorList>
    </citation>
    <scope>NUCLEOTIDE SEQUENCE</scope>
    <source>
        <strain evidence="3">5420S-16</strain>
    </source>
</reference>
<name>A0A936ZCC4_9HYPH</name>
<dbReference type="InterPro" id="IPR002622">
    <property type="entry name" value="Transposase_14"/>
</dbReference>
<dbReference type="InterPro" id="IPR036397">
    <property type="entry name" value="RNaseH_sf"/>
</dbReference>
<dbReference type="Gene3D" id="3.30.420.10">
    <property type="entry name" value="Ribonuclease H-like superfamily/Ribonuclease H"/>
    <property type="match status" value="1"/>
</dbReference>
<protein>
    <submittedName>
        <fullName evidence="3">IS630 family transposase</fullName>
    </submittedName>
</protein>
<dbReference type="InterPro" id="IPR047655">
    <property type="entry name" value="Transpos_IS630-like"/>
</dbReference>
<dbReference type="GO" id="GO:0003676">
    <property type="term" value="F:nucleic acid binding"/>
    <property type="evidence" value="ECO:0007669"/>
    <property type="project" value="InterPro"/>
</dbReference>
<organism evidence="3 4">
    <name type="scientific">Microvirga aerilata</name>
    <dbReference type="NCBI Taxonomy" id="670292"/>
    <lineage>
        <taxon>Bacteria</taxon>
        <taxon>Pseudomonadati</taxon>
        <taxon>Pseudomonadota</taxon>
        <taxon>Alphaproteobacteria</taxon>
        <taxon>Hyphomicrobiales</taxon>
        <taxon>Methylobacteriaceae</taxon>
        <taxon>Microvirga</taxon>
    </lineage>
</organism>
<sequence>MTQSFSLDLRVRVAAFVEAGHSCRAAARHFGVSDSCAIKLMQRQRQSGSLAPARQGRPPGRGKLVPYETFLVRIVEAEPAITMPELAARLLDEHGIVAAPAMLSRFLCRCGFSYKKSLMAAECARADVRDERRAWRTQRQARMRQEPHRLVFLDETSVNTKMTRLRGRSRKGQRLRMSAPFGHWKTHTFLAGLRCHELSAPWIIDGPITRLAFEAYIETQLAPTLHQGDVVILDDLVVHKSDKAAQCLKQRGAWFLFLPAYSPDLNPIEQDFAKIKAHLRKAEARTLDALWRALGDICDLFEPRECWNFLKAAGYASV</sequence>
<evidence type="ECO:0000259" key="2">
    <source>
        <dbReference type="Pfam" id="PF13358"/>
    </source>
</evidence>